<dbReference type="GO" id="GO:0009098">
    <property type="term" value="P:L-leucine biosynthetic process"/>
    <property type="evidence" value="ECO:0007669"/>
    <property type="project" value="UniProtKB-UniRule"/>
</dbReference>
<feature type="domain" description="Aconitase A/isopropylmalate dehydratase small subunit swivel" evidence="11">
    <location>
        <begin position="1"/>
        <end position="125"/>
    </location>
</feature>
<comment type="catalytic activity">
    <reaction evidence="1 10">
        <text>(2R,3S)-3-isopropylmalate = (2S)-2-isopropylmalate</text>
        <dbReference type="Rhea" id="RHEA:32287"/>
        <dbReference type="ChEBI" id="CHEBI:1178"/>
        <dbReference type="ChEBI" id="CHEBI:35121"/>
        <dbReference type="EC" id="4.2.1.33"/>
    </reaction>
</comment>
<dbReference type="AlphaFoldDB" id="H3KH49"/>
<dbReference type="SUPFAM" id="SSF52016">
    <property type="entry name" value="LeuD/IlvD-like"/>
    <property type="match status" value="1"/>
</dbReference>
<gene>
    <name evidence="10" type="primary">leuD</name>
    <name evidence="12" type="ORF">HMPREF9440_02089</name>
</gene>
<comment type="caution">
    <text evidence="12">The sequence shown here is derived from an EMBL/GenBank/DDBJ whole genome shotgun (WGS) entry which is preliminary data.</text>
</comment>
<dbReference type="NCBIfam" id="NF002458">
    <property type="entry name" value="PRK01641.1"/>
    <property type="match status" value="1"/>
</dbReference>
<keyword evidence="7 10" id="KW-0028">Amino-acid biosynthesis</keyword>
<proteinExistence type="inferred from homology"/>
<dbReference type="HOGENOM" id="CLU_081378_0_3_4"/>
<comment type="pathway">
    <text evidence="3 10">Amino-acid biosynthesis; L-leucine biosynthesis; L-leucine from 3-methyl-2-oxobutanoate: step 2/4.</text>
</comment>
<evidence type="ECO:0000313" key="12">
    <source>
        <dbReference type="EMBL" id="EHY30568.1"/>
    </source>
</evidence>
<evidence type="ECO:0000256" key="6">
    <source>
        <dbReference type="ARBA" id="ARBA00022430"/>
    </source>
</evidence>
<comment type="function">
    <text evidence="2 10">Catalyzes the isomerization between 2-isopropylmalate and 3-isopropylmalate, via the formation of 2-isopropylmaleate.</text>
</comment>
<dbReference type="EMBL" id="AFBQ01000313">
    <property type="protein sequence ID" value="EHY30568.1"/>
    <property type="molecule type" value="Genomic_DNA"/>
</dbReference>
<keyword evidence="13" id="KW-1185">Reference proteome</keyword>
<dbReference type="PATRIC" id="fig|762967.3.peg.1645"/>
<sequence length="205" mass="22513">MEPLKTHTGVAVPLDAGNVDTDQIIPKQFLLAVDRKGFGKHLFHQARYLDEAETQPNPEFVLNKPIYKGASILVARENFGNGSSREHAPWALLDYGIRVVICASFGDIFRNNALGNGLLTVTLPEAAISELFDAMYADPGMKVTVSLETMTVEAAGKSWGFALDDFRRRTIMEGLDAMDLTMAHAAEIEAYEAGRPAWMNRALQG</sequence>
<dbReference type="EC" id="4.2.1.33" evidence="10"/>
<organism evidence="12 13">
    <name type="scientific">Sutterella parvirubra YIT 11816</name>
    <dbReference type="NCBI Taxonomy" id="762967"/>
    <lineage>
        <taxon>Bacteria</taxon>
        <taxon>Pseudomonadati</taxon>
        <taxon>Pseudomonadota</taxon>
        <taxon>Betaproteobacteria</taxon>
        <taxon>Burkholderiales</taxon>
        <taxon>Sutterellaceae</taxon>
        <taxon>Sutterella</taxon>
    </lineage>
</organism>
<dbReference type="PANTHER" id="PTHR43345:SF5">
    <property type="entry name" value="3-ISOPROPYLMALATE DEHYDRATASE SMALL SUBUNIT"/>
    <property type="match status" value="1"/>
</dbReference>
<evidence type="ECO:0000256" key="4">
    <source>
        <dbReference type="ARBA" id="ARBA00009845"/>
    </source>
</evidence>
<dbReference type="InterPro" id="IPR033940">
    <property type="entry name" value="IPMI_Swivel"/>
</dbReference>
<dbReference type="Pfam" id="PF00694">
    <property type="entry name" value="Aconitase_C"/>
    <property type="match status" value="1"/>
</dbReference>
<evidence type="ECO:0000256" key="9">
    <source>
        <dbReference type="ARBA" id="ARBA00023304"/>
    </source>
</evidence>
<protein>
    <recommendedName>
        <fullName evidence="10">3-isopropylmalate dehydratase small subunit</fullName>
        <ecNumber evidence="10">4.2.1.33</ecNumber>
    </recommendedName>
    <alternativeName>
        <fullName evidence="10">Alpha-IPM isomerase</fullName>
        <shortName evidence="10">IPMI</shortName>
    </alternativeName>
    <alternativeName>
        <fullName evidence="10">Isopropylmalate isomerase</fullName>
    </alternativeName>
</protein>
<dbReference type="InterPro" id="IPR015928">
    <property type="entry name" value="Aconitase/3IPM_dehydase_swvl"/>
</dbReference>
<dbReference type="InterPro" id="IPR000573">
    <property type="entry name" value="AconitaseA/IPMdHydase_ssu_swvl"/>
</dbReference>
<dbReference type="STRING" id="762967.HMPREF9440_02089"/>
<evidence type="ECO:0000256" key="3">
    <source>
        <dbReference type="ARBA" id="ARBA00004729"/>
    </source>
</evidence>
<evidence type="ECO:0000256" key="5">
    <source>
        <dbReference type="ARBA" id="ARBA00011271"/>
    </source>
</evidence>
<comment type="similarity">
    <text evidence="4 10">Belongs to the LeuD family. LeuD type 1 subfamily.</text>
</comment>
<keyword evidence="8 10" id="KW-0456">Lyase</keyword>
<reference evidence="12 13" key="1">
    <citation type="submission" date="2011-11" db="EMBL/GenBank/DDBJ databases">
        <authorList>
            <person name="Weinstock G."/>
            <person name="Sodergren E."/>
            <person name="Clifton S."/>
            <person name="Fulton L."/>
            <person name="Fulton B."/>
            <person name="Courtney L."/>
            <person name="Fronick C."/>
            <person name="Harrison M."/>
            <person name="Strong C."/>
            <person name="Farmer C."/>
            <person name="Delahaunty K."/>
            <person name="Markovic C."/>
            <person name="Hall O."/>
            <person name="Minx P."/>
            <person name="Tomlinson C."/>
            <person name="Mitreva M."/>
            <person name="Hou S."/>
            <person name="Chen J."/>
            <person name="Wollam A."/>
            <person name="Pepin K.H."/>
            <person name="Johnson M."/>
            <person name="Bhonagiri V."/>
            <person name="Zhang X."/>
            <person name="Suruliraj S."/>
            <person name="Warren W."/>
            <person name="Chinwalla A."/>
            <person name="Mardis E.R."/>
            <person name="Wilson R.K."/>
        </authorList>
    </citation>
    <scope>NUCLEOTIDE SEQUENCE [LARGE SCALE GENOMIC DNA]</scope>
    <source>
        <strain evidence="12 13">YIT 11816</strain>
    </source>
</reference>
<dbReference type="OrthoDB" id="9777465at2"/>
<evidence type="ECO:0000256" key="7">
    <source>
        <dbReference type="ARBA" id="ARBA00022605"/>
    </source>
</evidence>
<name>H3KH49_9BURK</name>
<comment type="subunit">
    <text evidence="5 10">Heterodimer of LeuC and LeuD.</text>
</comment>
<evidence type="ECO:0000256" key="8">
    <source>
        <dbReference type="ARBA" id="ARBA00023239"/>
    </source>
</evidence>
<dbReference type="InterPro" id="IPR050075">
    <property type="entry name" value="LeuD"/>
</dbReference>
<evidence type="ECO:0000313" key="13">
    <source>
        <dbReference type="Proteomes" id="UP000004956"/>
    </source>
</evidence>
<dbReference type="InterPro" id="IPR004431">
    <property type="entry name" value="3-IsopropMal_deHydase_ssu"/>
</dbReference>
<keyword evidence="9 10" id="KW-0100">Branched-chain amino acid biosynthesis</keyword>
<dbReference type="UniPathway" id="UPA00048">
    <property type="reaction ID" value="UER00071"/>
</dbReference>
<dbReference type="PANTHER" id="PTHR43345">
    <property type="entry name" value="3-ISOPROPYLMALATE DEHYDRATASE SMALL SUBUNIT 2-RELATED-RELATED"/>
    <property type="match status" value="1"/>
</dbReference>
<evidence type="ECO:0000256" key="1">
    <source>
        <dbReference type="ARBA" id="ARBA00000491"/>
    </source>
</evidence>
<evidence type="ECO:0000256" key="2">
    <source>
        <dbReference type="ARBA" id="ARBA00002695"/>
    </source>
</evidence>
<dbReference type="NCBIfam" id="TIGR00171">
    <property type="entry name" value="leuD"/>
    <property type="match status" value="1"/>
</dbReference>
<dbReference type="Proteomes" id="UP000004956">
    <property type="component" value="Unassembled WGS sequence"/>
</dbReference>
<dbReference type="CDD" id="cd01577">
    <property type="entry name" value="IPMI_Swivel"/>
    <property type="match status" value="1"/>
</dbReference>
<dbReference type="HAMAP" id="MF_01031">
    <property type="entry name" value="LeuD_type1"/>
    <property type="match status" value="1"/>
</dbReference>
<keyword evidence="6 10" id="KW-0432">Leucine biosynthesis</keyword>
<accession>H3KH49</accession>
<dbReference type="RefSeq" id="WP_008543326.1">
    <property type="nucleotide sequence ID" value="NZ_JH605008.1"/>
</dbReference>
<dbReference type="GO" id="GO:0009316">
    <property type="term" value="C:3-isopropylmalate dehydratase complex"/>
    <property type="evidence" value="ECO:0007669"/>
    <property type="project" value="InterPro"/>
</dbReference>
<evidence type="ECO:0000259" key="11">
    <source>
        <dbReference type="Pfam" id="PF00694"/>
    </source>
</evidence>
<dbReference type="Gene3D" id="3.20.19.10">
    <property type="entry name" value="Aconitase, domain 4"/>
    <property type="match status" value="1"/>
</dbReference>
<evidence type="ECO:0000256" key="10">
    <source>
        <dbReference type="HAMAP-Rule" id="MF_01031"/>
    </source>
</evidence>
<dbReference type="GO" id="GO:0003861">
    <property type="term" value="F:3-isopropylmalate dehydratase activity"/>
    <property type="evidence" value="ECO:0007669"/>
    <property type="project" value="UniProtKB-UniRule"/>
</dbReference>
<dbReference type="FunFam" id="3.20.19.10:FF:000003">
    <property type="entry name" value="3-isopropylmalate dehydratase small subunit"/>
    <property type="match status" value="1"/>
</dbReference>